<evidence type="ECO:0000256" key="10">
    <source>
        <dbReference type="ARBA" id="ARBA00023002"/>
    </source>
</evidence>
<dbReference type="PANTHER" id="PTHR24292">
    <property type="entry name" value="CYTOCHROME P450"/>
    <property type="match status" value="1"/>
</dbReference>
<dbReference type="CDD" id="cd11056">
    <property type="entry name" value="CYP6-like"/>
    <property type="match status" value="1"/>
</dbReference>
<dbReference type="Gene3D" id="1.10.630.10">
    <property type="entry name" value="Cytochrome P450"/>
    <property type="match status" value="1"/>
</dbReference>
<reference evidence="17 18" key="1">
    <citation type="submission" date="2022-12" db="EMBL/GenBank/DDBJ databases">
        <title>Chromosome-level genome assembly of true bugs.</title>
        <authorList>
            <person name="Ma L."/>
            <person name="Li H."/>
        </authorList>
    </citation>
    <scope>NUCLEOTIDE SEQUENCE [LARGE SCALE GENOMIC DNA]</scope>
    <source>
        <strain evidence="17">Lab_2022b</strain>
    </source>
</reference>
<dbReference type="GO" id="GO:0016705">
    <property type="term" value="F:oxidoreductase activity, acting on paired donors, with incorporation or reduction of molecular oxygen"/>
    <property type="evidence" value="ECO:0007669"/>
    <property type="project" value="InterPro"/>
</dbReference>
<feature type="binding site" description="axial binding residue" evidence="14">
    <location>
        <position position="447"/>
    </location>
    <ligand>
        <name>heme</name>
        <dbReference type="ChEBI" id="CHEBI:30413"/>
    </ligand>
    <ligandPart>
        <name>Fe</name>
        <dbReference type="ChEBI" id="CHEBI:18248"/>
    </ligandPart>
</feature>
<dbReference type="PROSITE" id="PS00086">
    <property type="entry name" value="CYTOCHROME_P450"/>
    <property type="match status" value="1"/>
</dbReference>
<dbReference type="GO" id="GO:0005789">
    <property type="term" value="C:endoplasmic reticulum membrane"/>
    <property type="evidence" value="ECO:0007669"/>
    <property type="project" value="UniProtKB-SubCell"/>
</dbReference>
<comment type="caution">
    <text evidence="17">The sequence shown here is derived from an EMBL/GenBank/DDBJ whole genome shotgun (WGS) entry which is preliminary data.</text>
</comment>
<evidence type="ECO:0000256" key="15">
    <source>
        <dbReference type="RuleBase" id="RU000461"/>
    </source>
</evidence>
<proteinExistence type="inferred from homology"/>
<dbReference type="SUPFAM" id="SSF48264">
    <property type="entry name" value="Cytochrome P450"/>
    <property type="match status" value="1"/>
</dbReference>
<keyword evidence="8" id="KW-0256">Endoplasmic reticulum</keyword>
<dbReference type="PRINTS" id="PR00465">
    <property type="entry name" value="EP450IV"/>
</dbReference>
<keyword evidence="18" id="KW-1185">Reference proteome</keyword>
<dbReference type="GO" id="GO:0004497">
    <property type="term" value="F:monooxygenase activity"/>
    <property type="evidence" value="ECO:0007669"/>
    <property type="project" value="UniProtKB-KW"/>
</dbReference>
<dbReference type="FunFam" id="1.10.630.10:FF:000042">
    <property type="entry name" value="Cytochrome P450"/>
    <property type="match status" value="1"/>
</dbReference>
<evidence type="ECO:0000256" key="9">
    <source>
        <dbReference type="ARBA" id="ARBA00022848"/>
    </source>
</evidence>
<dbReference type="Pfam" id="PF00067">
    <property type="entry name" value="p450"/>
    <property type="match status" value="1"/>
</dbReference>
<comment type="subcellular location">
    <subcellularLocation>
        <location evidence="4">Endoplasmic reticulum membrane</location>
        <topology evidence="4">Peripheral membrane protein</topology>
    </subcellularLocation>
    <subcellularLocation>
        <location evidence="3">Microsome membrane</location>
        <topology evidence="3">Peripheral membrane protein</topology>
    </subcellularLocation>
</comment>
<evidence type="ECO:0000256" key="16">
    <source>
        <dbReference type="SAM" id="Phobius"/>
    </source>
</evidence>
<evidence type="ECO:0000313" key="17">
    <source>
        <dbReference type="EMBL" id="KAK9508527.1"/>
    </source>
</evidence>
<gene>
    <name evidence="17" type="ORF">O3M35_006066</name>
</gene>
<dbReference type="EMBL" id="JAPXFL010000003">
    <property type="protein sequence ID" value="KAK9508527.1"/>
    <property type="molecule type" value="Genomic_DNA"/>
</dbReference>
<dbReference type="InterPro" id="IPR050476">
    <property type="entry name" value="Insect_CytP450_Detox"/>
</dbReference>
<protein>
    <recommendedName>
        <fullName evidence="19">Cytochrome P450</fullName>
    </recommendedName>
</protein>
<accession>A0AAW1DHV2</accession>
<dbReference type="PANTHER" id="PTHR24292:SF84">
    <property type="entry name" value="CYTOCHROME P450 28A5-RELATED"/>
    <property type="match status" value="1"/>
</dbReference>
<dbReference type="EMBL" id="JAPXFL010000003">
    <property type="protein sequence ID" value="KAK9508526.1"/>
    <property type="molecule type" value="Genomic_DNA"/>
</dbReference>
<keyword evidence="9" id="KW-0492">Microsome</keyword>
<evidence type="ECO:0000313" key="18">
    <source>
        <dbReference type="Proteomes" id="UP001461498"/>
    </source>
</evidence>
<dbReference type="AlphaFoldDB" id="A0AAW1DHV2"/>
<dbReference type="InterPro" id="IPR001128">
    <property type="entry name" value="Cyt_P450"/>
</dbReference>
<evidence type="ECO:0000256" key="6">
    <source>
        <dbReference type="ARBA" id="ARBA00022617"/>
    </source>
</evidence>
<evidence type="ECO:0000256" key="1">
    <source>
        <dbReference type="ARBA" id="ARBA00001971"/>
    </source>
</evidence>
<evidence type="ECO:0000256" key="2">
    <source>
        <dbReference type="ARBA" id="ARBA00003690"/>
    </source>
</evidence>
<keyword evidence="16" id="KW-1133">Transmembrane helix</keyword>
<dbReference type="InterPro" id="IPR036396">
    <property type="entry name" value="Cyt_P450_sf"/>
</dbReference>
<evidence type="ECO:0000256" key="7">
    <source>
        <dbReference type="ARBA" id="ARBA00022723"/>
    </source>
</evidence>
<comment type="similarity">
    <text evidence="5 15">Belongs to the cytochrome P450 family.</text>
</comment>
<keyword evidence="7 14" id="KW-0479">Metal-binding</keyword>
<name>A0AAW1DHV2_9HEMI</name>
<evidence type="ECO:0000256" key="5">
    <source>
        <dbReference type="ARBA" id="ARBA00010617"/>
    </source>
</evidence>
<evidence type="ECO:0000256" key="12">
    <source>
        <dbReference type="ARBA" id="ARBA00023033"/>
    </source>
</evidence>
<dbReference type="Proteomes" id="UP001461498">
    <property type="component" value="Unassembled WGS sequence"/>
</dbReference>
<feature type="transmembrane region" description="Helical" evidence="16">
    <location>
        <begin position="6"/>
        <end position="24"/>
    </location>
</feature>
<keyword evidence="11 14" id="KW-0408">Iron</keyword>
<evidence type="ECO:0000256" key="3">
    <source>
        <dbReference type="ARBA" id="ARBA00004174"/>
    </source>
</evidence>
<keyword evidence="10 15" id="KW-0560">Oxidoreductase</keyword>
<evidence type="ECO:0000256" key="14">
    <source>
        <dbReference type="PIRSR" id="PIRSR602403-1"/>
    </source>
</evidence>
<evidence type="ECO:0008006" key="19">
    <source>
        <dbReference type="Google" id="ProtNLM"/>
    </source>
</evidence>
<evidence type="ECO:0000256" key="13">
    <source>
        <dbReference type="ARBA" id="ARBA00023136"/>
    </source>
</evidence>
<keyword evidence="6 14" id="KW-0349">Heme</keyword>
<sequence length="507" mass="58770">MLPEIFISLLLIVSSLVTTVYLMWRRKVSYWKVRGVPSATPELPYGNIKDLLFMRKTLGQHYDQIYWQFKNEPFCGIYQLWKPALLIRDPEMLKTVFVKEFSSFHDNHYFVNPEVEPILGLNPFNTKGDNWWKARKILTPSVTPVKIKTMIPQMYDVCKEMIQYLQNTDEEYIEAHDMMGKYSTDIVGSCAYGIQSNSFKDANSVLRQVSKSMFDGTYRGNIALLCALYAPKLGNIFRYKILTDEASEYFVGFVRATYKYRVENKVQRNDYLQSLINANEEAIAQNQMPIYNDVELAAHCMTFFLDGFETTAILLSFIAYELSLNEDVQNTLRDAIKEKGEKLEDFDFDTVHDIEYLHMLVMEGLRKHPPGTTMARTCTKSTLLKSGEKEVEVEEGVPVVLPMYSIHNDPQYFPNPDRFDPLRFTEENKNKRPMFAHFPFGGGPRTCPGQKFALTMIKLGIISLVLNFKILPKEYNSRGKVIYDPMNTFFHTALNGLWMKYVPLMKN</sequence>
<organism evidence="17 18">
    <name type="scientific">Rhynocoris fuscipes</name>
    <dbReference type="NCBI Taxonomy" id="488301"/>
    <lineage>
        <taxon>Eukaryota</taxon>
        <taxon>Metazoa</taxon>
        <taxon>Ecdysozoa</taxon>
        <taxon>Arthropoda</taxon>
        <taxon>Hexapoda</taxon>
        <taxon>Insecta</taxon>
        <taxon>Pterygota</taxon>
        <taxon>Neoptera</taxon>
        <taxon>Paraneoptera</taxon>
        <taxon>Hemiptera</taxon>
        <taxon>Heteroptera</taxon>
        <taxon>Panheteroptera</taxon>
        <taxon>Cimicomorpha</taxon>
        <taxon>Reduviidae</taxon>
        <taxon>Harpactorinae</taxon>
        <taxon>Harpactorini</taxon>
        <taxon>Rhynocoris</taxon>
    </lineage>
</organism>
<evidence type="ECO:0000256" key="4">
    <source>
        <dbReference type="ARBA" id="ARBA00004406"/>
    </source>
</evidence>
<dbReference type="PRINTS" id="PR00385">
    <property type="entry name" value="P450"/>
</dbReference>
<keyword evidence="16" id="KW-0812">Transmembrane</keyword>
<dbReference type="GO" id="GO:0005506">
    <property type="term" value="F:iron ion binding"/>
    <property type="evidence" value="ECO:0007669"/>
    <property type="project" value="InterPro"/>
</dbReference>
<comment type="cofactor">
    <cofactor evidence="1 14">
        <name>heme</name>
        <dbReference type="ChEBI" id="CHEBI:30413"/>
    </cofactor>
</comment>
<dbReference type="GO" id="GO:0020037">
    <property type="term" value="F:heme binding"/>
    <property type="evidence" value="ECO:0007669"/>
    <property type="project" value="InterPro"/>
</dbReference>
<comment type="function">
    <text evidence="2">May be involved in the metabolism of insect hormones and in the breakdown of synthetic insecticides.</text>
</comment>
<keyword evidence="13 16" id="KW-0472">Membrane</keyword>
<keyword evidence="12 15" id="KW-0503">Monooxygenase</keyword>
<dbReference type="InterPro" id="IPR017972">
    <property type="entry name" value="Cyt_P450_CS"/>
</dbReference>
<dbReference type="InterPro" id="IPR002403">
    <property type="entry name" value="Cyt_P450_E_grp-IV"/>
</dbReference>
<evidence type="ECO:0000256" key="11">
    <source>
        <dbReference type="ARBA" id="ARBA00023004"/>
    </source>
</evidence>
<evidence type="ECO:0000256" key="8">
    <source>
        <dbReference type="ARBA" id="ARBA00022824"/>
    </source>
</evidence>